<dbReference type="InterPro" id="IPR000182">
    <property type="entry name" value="GNAT_dom"/>
</dbReference>
<comment type="caution">
    <text evidence="2">The sequence shown here is derived from an EMBL/GenBank/DDBJ whole genome shotgun (WGS) entry which is preliminary data.</text>
</comment>
<protein>
    <recommendedName>
        <fullName evidence="1">N-acetyltransferase domain-containing protein</fullName>
    </recommendedName>
</protein>
<dbReference type="Gene3D" id="3.40.630.30">
    <property type="match status" value="1"/>
</dbReference>
<dbReference type="InterPro" id="IPR016181">
    <property type="entry name" value="Acyl_CoA_acyltransferase"/>
</dbReference>
<accession>A0A542ECY3</accession>
<proteinExistence type="predicted"/>
<dbReference type="Proteomes" id="UP000320806">
    <property type="component" value="Unassembled WGS sequence"/>
</dbReference>
<dbReference type="RefSeq" id="WP_211345116.1">
    <property type="nucleotide sequence ID" value="NZ_BAABCI010000015.1"/>
</dbReference>
<organism evidence="2 3">
    <name type="scientific">Yimella lutea</name>
    <dbReference type="NCBI Taxonomy" id="587872"/>
    <lineage>
        <taxon>Bacteria</taxon>
        <taxon>Bacillati</taxon>
        <taxon>Actinomycetota</taxon>
        <taxon>Actinomycetes</taxon>
        <taxon>Micrococcales</taxon>
        <taxon>Dermacoccaceae</taxon>
        <taxon>Yimella</taxon>
    </lineage>
</organism>
<evidence type="ECO:0000313" key="3">
    <source>
        <dbReference type="Proteomes" id="UP000320806"/>
    </source>
</evidence>
<dbReference type="EMBL" id="VFMO01000001">
    <property type="protein sequence ID" value="TQJ13189.1"/>
    <property type="molecule type" value="Genomic_DNA"/>
</dbReference>
<gene>
    <name evidence="2" type="ORF">FB459_0589</name>
</gene>
<feature type="domain" description="N-acetyltransferase" evidence="1">
    <location>
        <begin position="124"/>
        <end position="264"/>
    </location>
</feature>
<dbReference type="GO" id="GO:0016747">
    <property type="term" value="F:acyltransferase activity, transferring groups other than amino-acyl groups"/>
    <property type="evidence" value="ECO:0007669"/>
    <property type="project" value="InterPro"/>
</dbReference>
<keyword evidence="3" id="KW-1185">Reference proteome</keyword>
<dbReference type="PROSITE" id="PS51186">
    <property type="entry name" value="GNAT"/>
    <property type="match status" value="1"/>
</dbReference>
<dbReference type="AlphaFoldDB" id="A0A542ECY3"/>
<evidence type="ECO:0000259" key="1">
    <source>
        <dbReference type="PROSITE" id="PS51186"/>
    </source>
</evidence>
<reference evidence="2 3" key="1">
    <citation type="submission" date="2019-06" db="EMBL/GenBank/DDBJ databases">
        <title>Sequencing the genomes of 1000 actinobacteria strains.</title>
        <authorList>
            <person name="Klenk H.-P."/>
        </authorList>
    </citation>
    <scope>NUCLEOTIDE SEQUENCE [LARGE SCALE GENOMIC DNA]</scope>
    <source>
        <strain evidence="2 3">DSM 19828</strain>
    </source>
</reference>
<sequence length="264" mass="28768">MTDDIARLLQAYDDQLRRDAEVVGALSFTKDGPLVRGVFGWGGFTTYRSLGGVDDLDELIERTIAHYRDETEVARFEWKTRGHDQPADLGQRLVAQGFQAEELETVMVGPVEHLVQDVELPPGVRIRQAGVAGDFTDDVTRANHLQNAGFGGGDATAVETIDRLERSRGNATMWLAEDGDEVISAGRLEIVPGTDFAGLWGGVTHAARRGQGIYRALTAARAAHAQQAGVKFMQSDCSPMSQPILERSGLTAVTTTTPYIWTRV</sequence>
<dbReference type="SUPFAM" id="SSF55729">
    <property type="entry name" value="Acyl-CoA N-acyltransferases (Nat)"/>
    <property type="match status" value="1"/>
</dbReference>
<name>A0A542ECY3_9MICO</name>
<evidence type="ECO:0000313" key="2">
    <source>
        <dbReference type="EMBL" id="TQJ13189.1"/>
    </source>
</evidence>
<dbReference type="Pfam" id="PF00583">
    <property type="entry name" value="Acetyltransf_1"/>
    <property type="match status" value="1"/>
</dbReference>